<feature type="transmembrane region" description="Helical" evidence="5">
    <location>
        <begin position="424"/>
        <end position="448"/>
    </location>
</feature>
<evidence type="ECO:0000313" key="6">
    <source>
        <dbReference type="EMBL" id="QDT59186.1"/>
    </source>
</evidence>
<feature type="transmembrane region" description="Helical" evidence="5">
    <location>
        <begin position="213"/>
        <end position="238"/>
    </location>
</feature>
<accession>A0A517SST6</accession>
<keyword evidence="2 5" id="KW-0812">Transmembrane</keyword>
<feature type="transmembrane region" description="Helical" evidence="5">
    <location>
        <begin position="340"/>
        <end position="358"/>
    </location>
</feature>
<dbReference type="Pfam" id="PF12679">
    <property type="entry name" value="ABC2_membrane_2"/>
    <property type="match status" value="2"/>
</dbReference>
<dbReference type="RefSeq" id="WP_145270891.1">
    <property type="nucleotide sequence ID" value="NZ_CP036272.1"/>
</dbReference>
<feature type="transmembrane region" description="Helical" evidence="5">
    <location>
        <begin position="155"/>
        <end position="175"/>
    </location>
</feature>
<dbReference type="EMBL" id="CP036272">
    <property type="protein sequence ID" value="QDT59186.1"/>
    <property type="molecule type" value="Genomic_DNA"/>
</dbReference>
<feature type="transmembrane region" description="Helical" evidence="5">
    <location>
        <begin position="454"/>
        <end position="475"/>
    </location>
</feature>
<feature type="transmembrane region" description="Helical" evidence="5">
    <location>
        <begin position="314"/>
        <end position="334"/>
    </location>
</feature>
<dbReference type="PANTHER" id="PTHR43077">
    <property type="entry name" value="TRANSPORT PERMEASE YVFS-RELATED"/>
    <property type="match status" value="1"/>
</dbReference>
<feature type="transmembrane region" description="Helical" evidence="5">
    <location>
        <begin position="187"/>
        <end position="207"/>
    </location>
</feature>
<dbReference type="AlphaFoldDB" id="A0A517SST6"/>
<evidence type="ECO:0000256" key="4">
    <source>
        <dbReference type="ARBA" id="ARBA00023136"/>
    </source>
</evidence>
<dbReference type="GO" id="GO:0140359">
    <property type="term" value="F:ABC-type transporter activity"/>
    <property type="evidence" value="ECO:0007669"/>
    <property type="project" value="InterPro"/>
</dbReference>
<gene>
    <name evidence="6" type="ORF">SV7mr_16930</name>
</gene>
<keyword evidence="7" id="KW-1185">Reference proteome</keyword>
<proteinExistence type="predicted"/>
<feature type="transmembrane region" description="Helical" evidence="5">
    <location>
        <begin position="526"/>
        <end position="547"/>
    </location>
</feature>
<feature type="transmembrane region" description="Helical" evidence="5">
    <location>
        <begin position="129"/>
        <end position="149"/>
    </location>
</feature>
<organism evidence="6 7">
    <name type="scientific">Stieleria bergensis</name>
    <dbReference type="NCBI Taxonomy" id="2528025"/>
    <lineage>
        <taxon>Bacteria</taxon>
        <taxon>Pseudomonadati</taxon>
        <taxon>Planctomycetota</taxon>
        <taxon>Planctomycetia</taxon>
        <taxon>Pirellulales</taxon>
        <taxon>Pirellulaceae</taxon>
        <taxon>Stieleria</taxon>
    </lineage>
</organism>
<dbReference type="InterPro" id="IPR051328">
    <property type="entry name" value="T7SS_ABC-Transporter"/>
</dbReference>
<reference evidence="6 7" key="1">
    <citation type="submission" date="2019-02" db="EMBL/GenBank/DDBJ databases">
        <title>Deep-cultivation of Planctomycetes and their phenomic and genomic characterization uncovers novel biology.</title>
        <authorList>
            <person name="Wiegand S."/>
            <person name="Jogler M."/>
            <person name="Boedeker C."/>
            <person name="Pinto D."/>
            <person name="Vollmers J."/>
            <person name="Rivas-Marin E."/>
            <person name="Kohn T."/>
            <person name="Peeters S.H."/>
            <person name="Heuer A."/>
            <person name="Rast P."/>
            <person name="Oberbeckmann S."/>
            <person name="Bunk B."/>
            <person name="Jeske O."/>
            <person name="Meyerdierks A."/>
            <person name="Storesund J.E."/>
            <person name="Kallscheuer N."/>
            <person name="Luecker S."/>
            <person name="Lage O.M."/>
            <person name="Pohl T."/>
            <person name="Merkel B.J."/>
            <person name="Hornburger P."/>
            <person name="Mueller R.-W."/>
            <person name="Bruemmer F."/>
            <person name="Labrenz M."/>
            <person name="Spormann A.M."/>
            <person name="Op den Camp H."/>
            <person name="Overmann J."/>
            <person name="Amann R."/>
            <person name="Jetten M.S.M."/>
            <person name="Mascher T."/>
            <person name="Medema M.H."/>
            <person name="Devos D.P."/>
            <person name="Kaster A.-K."/>
            <person name="Ovreas L."/>
            <person name="Rohde M."/>
            <person name="Galperin M.Y."/>
            <person name="Jogler C."/>
        </authorList>
    </citation>
    <scope>NUCLEOTIDE SEQUENCE [LARGE SCALE GENOMIC DNA]</scope>
    <source>
        <strain evidence="6 7">SV_7m_r</strain>
    </source>
</reference>
<dbReference type="Proteomes" id="UP000315003">
    <property type="component" value="Chromosome"/>
</dbReference>
<sequence length="556" mass="60966">MNCFCCELCFYNMYIFENPVLQRELLVNLRTNRAIFLLAAYQILLAIIVVAAWPSDERLDLSTSPPSATNLVNLFFLGQYVIASLMAPSFAAGAIAGEKERKTYEMLLASPLRPGAIIAGKMIASLTHIGMLIIGSLPIIVLCLPLGGFSLYEVLAAYAGLIISVILFGAIAVFCSSYFPNTSNALVVSYVAILPLVIGACLVWVFLADEGNLRLNLATIVFPAFGLTGVILMCAFSAQRLLYPPDMGSEGKEVFDLEEESKNAVGLVIQPDQFPDRLFAPPKKESLMADGANPVYDKELHSEIFSQGTLMLRLVIQISIVLAIPMMAVFLFFMPEHAPWFGVYVIVFNMLVGPTFLASSITSERERQTLDLLLTTPLSPVQILWGKFLVRFRISLVLTCFLLWPLLLGAGFNPDLYSNWLSMLLMLLIVLSVCVVNCVIGLVCSLFSRKTSVALLLTYSTLLILYVVPPALAILTRMLNFTNQTYAVIDLCGILSPFSALFALPLDQSVIEDNVMRNAGNMVIVTLYFVVSALIILIASGAMILNLRSRRGLSEG</sequence>
<evidence type="ECO:0000256" key="2">
    <source>
        <dbReference type="ARBA" id="ARBA00022692"/>
    </source>
</evidence>
<feature type="transmembrane region" description="Helical" evidence="5">
    <location>
        <begin position="394"/>
        <end position="412"/>
    </location>
</feature>
<evidence type="ECO:0000313" key="7">
    <source>
        <dbReference type="Proteomes" id="UP000315003"/>
    </source>
</evidence>
<feature type="transmembrane region" description="Helical" evidence="5">
    <location>
        <begin position="487"/>
        <end position="506"/>
    </location>
</feature>
<evidence type="ECO:0000256" key="1">
    <source>
        <dbReference type="ARBA" id="ARBA00004141"/>
    </source>
</evidence>
<evidence type="ECO:0000256" key="3">
    <source>
        <dbReference type="ARBA" id="ARBA00022989"/>
    </source>
</evidence>
<keyword evidence="4 5" id="KW-0472">Membrane</keyword>
<keyword evidence="3 5" id="KW-1133">Transmembrane helix</keyword>
<feature type="transmembrane region" description="Helical" evidence="5">
    <location>
        <begin position="34"/>
        <end position="54"/>
    </location>
</feature>
<name>A0A517SST6_9BACT</name>
<evidence type="ECO:0000256" key="5">
    <source>
        <dbReference type="SAM" id="Phobius"/>
    </source>
</evidence>
<dbReference type="OrthoDB" id="226946at2"/>
<feature type="transmembrane region" description="Helical" evidence="5">
    <location>
        <begin position="74"/>
        <end position="96"/>
    </location>
</feature>
<protein>
    <submittedName>
        <fullName evidence="6">ABC-2 family transporter protein</fullName>
    </submittedName>
</protein>
<dbReference type="PANTHER" id="PTHR43077:SF10">
    <property type="entry name" value="TRANSPORT PERMEASE PROTEIN"/>
    <property type="match status" value="1"/>
</dbReference>
<dbReference type="GO" id="GO:0005886">
    <property type="term" value="C:plasma membrane"/>
    <property type="evidence" value="ECO:0007669"/>
    <property type="project" value="UniProtKB-SubCell"/>
</dbReference>
<comment type="subcellular location">
    <subcellularLocation>
        <location evidence="1">Membrane</location>
        <topology evidence="1">Multi-pass membrane protein</topology>
    </subcellularLocation>
</comment>